<name>A0ABS8WE84_9GAMM</name>
<sequence length="230" mass="25929">MWSASVSELQSEPITKSLYTDASSGILFHLAGDIKIGSKLLPPGVIFQPVSKVSEQISLFPGTQLAGLRFHPAIGYGVLGQHFDHPTPLTANIDYFDDLKALYSDLQLINNNQSRIDTLCCWAREHMALKQVIPESLQLALKHIALDATLADLDSQVSLSQRQIERLFKRWLEISPKQYQRILRVQKTINYLREHKAVTLVDVSQQFGFSDQAHMTREFRSIASITPSKL</sequence>
<dbReference type="PANTHER" id="PTHR46796:SF13">
    <property type="entry name" value="HTH-TYPE TRANSCRIPTIONAL ACTIVATOR RHAS"/>
    <property type="match status" value="1"/>
</dbReference>
<dbReference type="Proteomes" id="UP001201273">
    <property type="component" value="Unassembled WGS sequence"/>
</dbReference>
<evidence type="ECO:0000259" key="4">
    <source>
        <dbReference type="PROSITE" id="PS01124"/>
    </source>
</evidence>
<gene>
    <name evidence="5" type="ORF">K6Y31_17705</name>
</gene>
<dbReference type="SUPFAM" id="SSF46689">
    <property type="entry name" value="Homeodomain-like"/>
    <property type="match status" value="1"/>
</dbReference>
<keyword evidence="2" id="KW-0238">DNA-binding</keyword>
<organism evidence="5 6">
    <name type="scientific">Motilimonas cestriensis</name>
    <dbReference type="NCBI Taxonomy" id="2742685"/>
    <lineage>
        <taxon>Bacteria</taxon>
        <taxon>Pseudomonadati</taxon>
        <taxon>Pseudomonadota</taxon>
        <taxon>Gammaproteobacteria</taxon>
        <taxon>Alteromonadales</taxon>
        <taxon>Alteromonadales genera incertae sedis</taxon>
        <taxon>Motilimonas</taxon>
    </lineage>
</organism>
<proteinExistence type="predicted"/>
<evidence type="ECO:0000256" key="1">
    <source>
        <dbReference type="ARBA" id="ARBA00023015"/>
    </source>
</evidence>
<comment type="caution">
    <text evidence="5">The sequence shown here is derived from an EMBL/GenBank/DDBJ whole genome shotgun (WGS) entry which is preliminary data.</text>
</comment>
<dbReference type="Gene3D" id="1.10.10.60">
    <property type="entry name" value="Homeodomain-like"/>
    <property type="match status" value="1"/>
</dbReference>
<keyword evidence="6" id="KW-1185">Reference proteome</keyword>
<dbReference type="InterPro" id="IPR050204">
    <property type="entry name" value="AraC_XylS_family_regulators"/>
</dbReference>
<evidence type="ECO:0000256" key="3">
    <source>
        <dbReference type="ARBA" id="ARBA00023163"/>
    </source>
</evidence>
<keyword evidence="3" id="KW-0804">Transcription</keyword>
<accession>A0ABS8WE84</accession>
<protein>
    <submittedName>
        <fullName evidence="5">Helix-turn-helix domain-containing protein</fullName>
    </submittedName>
</protein>
<dbReference type="InterPro" id="IPR018060">
    <property type="entry name" value="HTH_AraC"/>
</dbReference>
<evidence type="ECO:0000313" key="6">
    <source>
        <dbReference type="Proteomes" id="UP001201273"/>
    </source>
</evidence>
<evidence type="ECO:0000256" key="2">
    <source>
        <dbReference type="ARBA" id="ARBA00023125"/>
    </source>
</evidence>
<feature type="domain" description="HTH araC/xylS-type" evidence="4">
    <location>
        <begin position="134"/>
        <end position="230"/>
    </location>
</feature>
<evidence type="ECO:0000313" key="5">
    <source>
        <dbReference type="EMBL" id="MCE2596627.1"/>
    </source>
</evidence>
<dbReference type="EMBL" id="JAIMJA010000022">
    <property type="protein sequence ID" value="MCE2596627.1"/>
    <property type="molecule type" value="Genomic_DNA"/>
</dbReference>
<dbReference type="PROSITE" id="PS01124">
    <property type="entry name" value="HTH_ARAC_FAMILY_2"/>
    <property type="match status" value="1"/>
</dbReference>
<dbReference type="InterPro" id="IPR009057">
    <property type="entry name" value="Homeodomain-like_sf"/>
</dbReference>
<reference evidence="5 6" key="1">
    <citation type="journal article" date="2022" name="Environ. Microbiol. Rep.">
        <title>Eco-phylogenetic analyses reveal divergent evolution of vitamin B12 metabolism in the marine bacterial family 'Psychromonadaceae'.</title>
        <authorList>
            <person name="Jin X."/>
            <person name="Yang Y."/>
            <person name="Cao H."/>
            <person name="Gao B."/>
            <person name="Zhao Z."/>
        </authorList>
    </citation>
    <scope>NUCLEOTIDE SEQUENCE [LARGE SCALE GENOMIC DNA]</scope>
    <source>
        <strain evidence="5 6">MKS20</strain>
    </source>
</reference>
<dbReference type="PANTHER" id="PTHR46796">
    <property type="entry name" value="HTH-TYPE TRANSCRIPTIONAL ACTIVATOR RHAS-RELATED"/>
    <property type="match status" value="1"/>
</dbReference>
<keyword evidence="1" id="KW-0805">Transcription regulation</keyword>
<dbReference type="Pfam" id="PF12833">
    <property type="entry name" value="HTH_18"/>
    <property type="match status" value="1"/>
</dbReference>
<dbReference type="SMART" id="SM00342">
    <property type="entry name" value="HTH_ARAC"/>
    <property type="match status" value="1"/>
</dbReference>